<sequence>MNTCIVLSGENKSGILFAEDFDDISDGIQESSDHNEDTVPEEPEAPPAPTYSQEEMDSAIAASVLKTTEKVRDEMEKTRLEEIEKIKEENKNKFQNIFDSINKNIDSSLHNYSENLSRSILVAVVSSFPAWSDSQEKLWAAGILDKILSYFSDDFTVYVKTHPDCCEEVKKTLFENKNVKDDRIKFLEDSNLHKTDFEIEYSDGKLSRHIELIVSNILTDLSNSINLNVKGDVSNG</sequence>
<evidence type="ECO:0000313" key="2">
    <source>
        <dbReference type="EMBL" id="BCI66376.1"/>
    </source>
</evidence>
<accession>A0A6S6PHP1</accession>
<dbReference type="RefSeq" id="WP_145995977.1">
    <property type="nucleotide sequence ID" value="NZ_AP023326.1"/>
</dbReference>
<protein>
    <recommendedName>
        <fullName evidence="4">Flagellar assembly protein FliH/Type III secretion system HrpE domain-containing protein</fullName>
    </recommendedName>
</protein>
<dbReference type="AlphaFoldDB" id="A0A6S6PHP1"/>
<dbReference type="EMBL" id="AP023326">
    <property type="protein sequence ID" value="BCI66376.1"/>
    <property type="molecule type" value="Genomic_DNA"/>
</dbReference>
<organism evidence="2 3">
    <name type="scientific">Acetobacter aceti</name>
    <dbReference type="NCBI Taxonomy" id="435"/>
    <lineage>
        <taxon>Bacteria</taxon>
        <taxon>Pseudomonadati</taxon>
        <taxon>Pseudomonadota</taxon>
        <taxon>Alphaproteobacteria</taxon>
        <taxon>Acetobacterales</taxon>
        <taxon>Acetobacteraceae</taxon>
        <taxon>Acetobacter</taxon>
        <taxon>Acetobacter subgen. Acetobacter</taxon>
    </lineage>
</organism>
<reference evidence="2 3" key="1">
    <citation type="submission" date="2020-07" db="EMBL/GenBank/DDBJ databases">
        <title>Complete Genome Sequence of an acetic acid bacterium, Acetobacter aceti JCM20276.</title>
        <authorList>
            <person name="Hirose Y."/>
            <person name="Mihara H."/>
        </authorList>
    </citation>
    <scope>NUCLEOTIDE SEQUENCE [LARGE SCALE GENOMIC DNA]</scope>
    <source>
        <strain evidence="2 3">JCM20276</strain>
    </source>
</reference>
<name>A0A6S6PHP1_ACEAC</name>
<dbReference type="Proteomes" id="UP000515220">
    <property type="component" value="Chromosome"/>
</dbReference>
<evidence type="ECO:0008006" key="4">
    <source>
        <dbReference type="Google" id="ProtNLM"/>
    </source>
</evidence>
<evidence type="ECO:0000256" key="1">
    <source>
        <dbReference type="SAM" id="MobiDB-lite"/>
    </source>
</evidence>
<feature type="region of interest" description="Disordered" evidence="1">
    <location>
        <begin position="22"/>
        <end position="58"/>
    </location>
</feature>
<evidence type="ECO:0000313" key="3">
    <source>
        <dbReference type="Proteomes" id="UP000515220"/>
    </source>
</evidence>
<gene>
    <name evidence="2" type="ORF">AAJCM20276_10000</name>
</gene>
<proteinExistence type="predicted"/>